<sequence length="311" mass="33814">MPISPQAYIVGGQMVRSGVNPGNMGNEAISDSDSVTTTPEVPDPTPINMLAETLDSRVTYIGPAHTVYDLGGNLLTSNENEWPLEYQNGIAVGRHEPEDESTNYALDSAATNINEPGVDGNWMYSQGTTVTVAASNVSQFPTISVELRKINVAVYNETDAAFLVPDNDPGTTTDWVRVVQPFTNDTESQLRWYTQRENSSSYLYEKAPAVPAGVCVASVFRRLTNANMQSTAPQLEQGTIATSPIFNNADEQNTRPSASAFVTNTDNATRIVIHYSDNSTVTVDFVNDQAAIPLASLDWSARYITQITFIT</sequence>
<accession>A0ABX0RI39</accession>
<gene>
    <name evidence="1" type="ORF">F3J37_01245</name>
</gene>
<evidence type="ECO:0000313" key="2">
    <source>
        <dbReference type="Proteomes" id="UP001515780"/>
    </source>
</evidence>
<organism evidence="1 2">
    <name type="scientific">Candidatus Pantoea communis</name>
    <dbReference type="NCBI Taxonomy" id="2608354"/>
    <lineage>
        <taxon>Bacteria</taxon>
        <taxon>Pseudomonadati</taxon>
        <taxon>Pseudomonadota</taxon>
        <taxon>Gammaproteobacteria</taxon>
        <taxon>Enterobacterales</taxon>
        <taxon>Erwiniaceae</taxon>
        <taxon>Pantoea</taxon>
    </lineage>
</organism>
<proteinExistence type="predicted"/>
<dbReference type="RefSeq" id="WP_166718859.1">
    <property type="nucleotide sequence ID" value="NZ_VWXC01000001.1"/>
</dbReference>
<name>A0ABX0RI39_9GAMM</name>
<reference evidence="1 2" key="1">
    <citation type="journal article" date="2019" name="bioRxiv">
        <title>Bacteria contribute to plant secondary compound degradation in a generalist herbivore system.</title>
        <authorList>
            <person name="Francoeur C.B."/>
            <person name="Khadempour L."/>
            <person name="Moreira-Soto R.D."/>
            <person name="Gotting K."/>
            <person name="Book A.J."/>
            <person name="Pinto-Tomas A.A."/>
            <person name="Keefover-Ring K."/>
            <person name="Currie C.R."/>
        </authorList>
    </citation>
    <scope>NUCLEOTIDE SEQUENCE [LARGE SCALE GENOMIC DNA]</scope>
    <source>
        <strain evidence="1">Al-1710</strain>
    </source>
</reference>
<dbReference type="Proteomes" id="UP001515780">
    <property type="component" value="Unassembled WGS sequence"/>
</dbReference>
<keyword evidence="2" id="KW-1185">Reference proteome</keyword>
<protein>
    <submittedName>
        <fullName evidence="1">Uncharacterized protein</fullName>
    </submittedName>
</protein>
<comment type="caution">
    <text evidence="1">The sequence shown here is derived from an EMBL/GenBank/DDBJ whole genome shotgun (WGS) entry which is preliminary data.</text>
</comment>
<evidence type="ECO:0000313" key="1">
    <source>
        <dbReference type="EMBL" id="NIG17302.1"/>
    </source>
</evidence>
<dbReference type="EMBL" id="VWXC01000001">
    <property type="protein sequence ID" value="NIG17302.1"/>
    <property type="molecule type" value="Genomic_DNA"/>
</dbReference>